<comment type="caution">
    <text evidence="1">The sequence shown here is derived from an EMBL/GenBank/DDBJ whole genome shotgun (WGS) entry which is preliminary data.</text>
</comment>
<sequence>MYDDYQIMRRCIDRAVTLERHSGRFCRALRRSLPGLHRSIRLPRGDGPKHLTGFVIRYVQAVPDWLQRLEILCGAAGLDLTTVRELIRCAFAQPPERHPEHTGLGALLDEAYLAHRTLEEINDQLQPACGTPLLPMDPMVANLVVRELLGEEFAAELDAISVRIGRRFSGLQLSPDSLVALVLCKHRFIETPGVWPDFAGRLDIALRVPLATPQVDTSH</sequence>
<accession>A0A7W4WG47</accession>
<dbReference type="Proteomes" id="UP000535937">
    <property type="component" value="Unassembled WGS sequence"/>
</dbReference>
<proteinExistence type="predicted"/>
<evidence type="ECO:0000313" key="2">
    <source>
        <dbReference type="Proteomes" id="UP000535937"/>
    </source>
</evidence>
<evidence type="ECO:0000313" key="1">
    <source>
        <dbReference type="EMBL" id="MBB3063587.1"/>
    </source>
</evidence>
<reference evidence="1 2" key="1">
    <citation type="submission" date="2020-08" db="EMBL/GenBank/DDBJ databases">
        <title>Genomic Encyclopedia of Type Strains, Phase III (KMG-III): the genomes of soil and plant-associated and newly described type strains.</title>
        <authorList>
            <person name="Whitman W."/>
        </authorList>
    </citation>
    <scope>NUCLEOTIDE SEQUENCE [LARGE SCALE GENOMIC DNA]</scope>
    <source>
        <strain evidence="1 2">CECT 8799</strain>
    </source>
</reference>
<dbReference type="RefSeq" id="WP_183463901.1">
    <property type="nucleotide sequence ID" value="NZ_JACHWZ010000038.1"/>
</dbReference>
<dbReference type="AlphaFoldDB" id="A0A7W4WG47"/>
<protein>
    <submittedName>
        <fullName evidence="1">Uncharacterized protein</fullName>
    </submittedName>
</protein>
<dbReference type="EMBL" id="JACHWZ010000038">
    <property type="protein sequence ID" value="MBB3063587.1"/>
    <property type="molecule type" value="Genomic_DNA"/>
</dbReference>
<organism evidence="1 2">
    <name type="scientific">Microbulbifer rhizosphaerae</name>
    <dbReference type="NCBI Taxonomy" id="1562603"/>
    <lineage>
        <taxon>Bacteria</taxon>
        <taxon>Pseudomonadati</taxon>
        <taxon>Pseudomonadota</taxon>
        <taxon>Gammaproteobacteria</taxon>
        <taxon>Cellvibrionales</taxon>
        <taxon>Microbulbiferaceae</taxon>
        <taxon>Microbulbifer</taxon>
    </lineage>
</organism>
<name>A0A7W4WG47_9GAMM</name>
<keyword evidence="2" id="KW-1185">Reference proteome</keyword>
<gene>
    <name evidence="1" type="ORF">FHS09_004447</name>
</gene>